<evidence type="ECO:0000256" key="6">
    <source>
        <dbReference type="ARBA" id="ARBA00023211"/>
    </source>
</evidence>
<reference evidence="9" key="1">
    <citation type="journal article" date="2021" name="ISME J.">
        <title>Evolutionary origin and ecological implication of a unique nif island in free-living Bradyrhizobium lineages.</title>
        <authorList>
            <person name="Tao J."/>
        </authorList>
    </citation>
    <scope>NUCLEOTIDE SEQUENCE [LARGE SCALE GENOMIC DNA]</scope>
    <source>
        <strain evidence="9">SZCCT0094</strain>
    </source>
</reference>
<dbReference type="RefSeq" id="WP_172243510.1">
    <property type="nucleotide sequence ID" value="NZ_JABFDP010000052.1"/>
</dbReference>
<keyword evidence="8" id="KW-0808">Transferase</keyword>
<organism evidence="8 9">
    <name type="scientific">Bradyrhizobium denitrificans</name>
    <dbReference type="NCBI Taxonomy" id="2734912"/>
    <lineage>
        <taxon>Bacteria</taxon>
        <taxon>Pseudomonadati</taxon>
        <taxon>Pseudomonadota</taxon>
        <taxon>Alphaproteobacteria</taxon>
        <taxon>Hyphomicrobiales</taxon>
        <taxon>Nitrobacteraceae</taxon>
        <taxon>Bradyrhizobium</taxon>
    </lineage>
</organism>
<name>A0ABS5GIU9_9BRAD</name>
<sequence length="419" mass="44659">MSAQFRRADGARVLADLNALRAFGRYKTGVHRPTFSEAHRQSLSWLAERLPDAQLTPTIDGIGNVLGTSAKPGPKLLAGSHLESQNHAGWLDGPLGVIYALEAARVLNPDPSIPGAVEVASWCDEEGHFGSFLGSRSYVGQVSEADIDAARDRSSPRSMREALTEMGLAGRPRLQAERGRHIGYLEAHIEQGDTLEHSELKIGIVTSIVGIWQYRIVFAGEQNHAGTTRMAVRKDAGLALARFCVAIDARFPAACGPRTVWTTGRITLDPGAPSIIPGRAEMLFQIRDDDPAVIARLEQLLHALADADSASGSCQIAVERIRTGAPAMMDAAFQDTIEAASRDLAGGRSLRMPSGAGHDAQVLATIMPAGMLFVPSIGGVSHHWTENTADADIVTGADVFVETCRRLLADAASIIPQAG</sequence>
<evidence type="ECO:0000256" key="1">
    <source>
        <dbReference type="ARBA" id="ARBA00001936"/>
    </source>
</evidence>
<dbReference type="Pfam" id="PF07687">
    <property type="entry name" value="M20_dimer"/>
    <property type="match status" value="1"/>
</dbReference>
<dbReference type="PIRSF" id="PIRSF001235">
    <property type="entry name" value="Amidase_carbamoylase"/>
    <property type="match status" value="1"/>
</dbReference>
<dbReference type="Pfam" id="PF01546">
    <property type="entry name" value="Peptidase_M20"/>
    <property type="match status" value="1"/>
</dbReference>
<comment type="subunit">
    <text evidence="3">Homodimer.</text>
</comment>
<comment type="similarity">
    <text evidence="2">Belongs to the peptidase M20 family.</text>
</comment>
<dbReference type="GO" id="GO:0016787">
    <property type="term" value="F:hydrolase activity"/>
    <property type="evidence" value="ECO:0007669"/>
    <property type="project" value="UniProtKB-KW"/>
</dbReference>
<dbReference type="InterPro" id="IPR036264">
    <property type="entry name" value="Bact_exopeptidase_dim_dom"/>
</dbReference>
<dbReference type="SUPFAM" id="SSF53187">
    <property type="entry name" value="Zn-dependent exopeptidases"/>
    <property type="match status" value="1"/>
</dbReference>
<evidence type="ECO:0000256" key="5">
    <source>
        <dbReference type="ARBA" id="ARBA00022801"/>
    </source>
</evidence>
<dbReference type="PANTHER" id="PTHR32494:SF19">
    <property type="entry name" value="ALLANTOATE DEIMINASE-RELATED"/>
    <property type="match status" value="1"/>
</dbReference>
<dbReference type="NCBIfam" id="TIGR01879">
    <property type="entry name" value="hydantase"/>
    <property type="match status" value="1"/>
</dbReference>
<keyword evidence="5 8" id="KW-0378">Hydrolase</keyword>
<keyword evidence="9" id="KW-1185">Reference proteome</keyword>
<comment type="cofactor">
    <cofactor evidence="1">
        <name>Mn(2+)</name>
        <dbReference type="ChEBI" id="CHEBI:29035"/>
    </cofactor>
</comment>
<evidence type="ECO:0000259" key="7">
    <source>
        <dbReference type="Pfam" id="PF07687"/>
    </source>
</evidence>
<comment type="caution">
    <text evidence="8">The sequence shown here is derived from an EMBL/GenBank/DDBJ whole genome shotgun (WGS) entry which is preliminary data.</text>
</comment>
<dbReference type="InterPro" id="IPR011650">
    <property type="entry name" value="Peptidase_M20_dimer"/>
</dbReference>
<dbReference type="PANTHER" id="PTHR32494">
    <property type="entry name" value="ALLANTOATE DEIMINASE-RELATED"/>
    <property type="match status" value="1"/>
</dbReference>
<evidence type="ECO:0000256" key="3">
    <source>
        <dbReference type="ARBA" id="ARBA00011738"/>
    </source>
</evidence>
<feature type="domain" description="Peptidase M20 dimerisation" evidence="7">
    <location>
        <begin position="209"/>
        <end position="308"/>
    </location>
</feature>
<gene>
    <name evidence="8" type="ORF">JQ619_36485</name>
</gene>
<protein>
    <submittedName>
        <fullName evidence="8">Zn-dependent hydrolase</fullName>
    </submittedName>
</protein>
<dbReference type="Proteomes" id="UP001314635">
    <property type="component" value="Unassembled WGS sequence"/>
</dbReference>
<proteinExistence type="inferred from homology"/>
<keyword evidence="4" id="KW-0479">Metal-binding</keyword>
<dbReference type="Gene3D" id="3.40.630.10">
    <property type="entry name" value="Zn peptidases"/>
    <property type="match status" value="1"/>
</dbReference>
<evidence type="ECO:0000256" key="4">
    <source>
        <dbReference type="ARBA" id="ARBA00022723"/>
    </source>
</evidence>
<accession>A0ABS5GIU9</accession>
<dbReference type="InterPro" id="IPR010158">
    <property type="entry name" value="Amidase_Cbmase"/>
</dbReference>
<dbReference type="GO" id="GO:0016740">
    <property type="term" value="F:transferase activity"/>
    <property type="evidence" value="ECO:0007669"/>
    <property type="project" value="UniProtKB-KW"/>
</dbReference>
<dbReference type="Gene3D" id="3.30.70.360">
    <property type="match status" value="1"/>
</dbReference>
<evidence type="ECO:0000313" key="8">
    <source>
        <dbReference type="EMBL" id="MBR1141259.1"/>
    </source>
</evidence>
<keyword evidence="6" id="KW-0464">Manganese</keyword>
<dbReference type="CDD" id="cd03884">
    <property type="entry name" value="M20_bAS"/>
    <property type="match status" value="1"/>
</dbReference>
<dbReference type="SUPFAM" id="SSF55031">
    <property type="entry name" value="Bacterial exopeptidase dimerisation domain"/>
    <property type="match status" value="1"/>
</dbReference>
<dbReference type="InterPro" id="IPR002933">
    <property type="entry name" value="Peptidase_M20"/>
</dbReference>
<evidence type="ECO:0000256" key="2">
    <source>
        <dbReference type="ARBA" id="ARBA00006153"/>
    </source>
</evidence>
<dbReference type="EMBL" id="JAFCLK010000060">
    <property type="protein sequence ID" value="MBR1141259.1"/>
    <property type="molecule type" value="Genomic_DNA"/>
</dbReference>
<evidence type="ECO:0000313" key="9">
    <source>
        <dbReference type="Proteomes" id="UP001314635"/>
    </source>
</evidence>